<sequence length="162" mass="19005">MDRIRPIDGVCIWLPRGPRDIHHFEADFVFKFLQLGSDIVIDQEINDGDGNHDEISWPPTQRHTNQRNDERGNVDEITLGTQPPFPIVWVINRDQRVQSKGQDGQVPTFERHGREEPQEVHRVPVIIDIMFAKRQNRVQNDSDGSHEIKEYKKRNETMSEFQ</sequence>
<proteinExistence type="predicted"/>
<dbReference type="EMBL" id="JAEUBG010001769">
    <property type="protein sequence ID" value="KAH3685836.1"/>
    <property type="molecule type" value="Genomic_DNA"/>
</dbReference>
<name>A0A9P8TPG8_WICPI</name>
<gene>
    <name evidence="2" type="ORF">WICPIJ_003195</name>
</gene>
<keyword evidence="3" id="KW-1185">Reference proteome</keyword>
<feature type="region of interest" description="Disordered" evidence="1">
    <location>
        <begin position="49"/>
        <end position="78"/>
    </location>
</feature>
<reference evidence="2" key="1">
    <citation type="journal article" date="2021" name="Open Biol.">
        <title>Shared evolutionary footprints suggest mitochondrial oxidative damage underlies multiple complex I losses in fungi.</title>
        <authorList>
            <person name="Schikora-Tamarit M.A."/>
            <person name="Marcet-Houben M."/>
            <person name="Nosek J."/>
            <person name="Gabaldon T."/>
        </authorList>
    </citation>
    <scope>NUCLEOTIDE SEQUENCE</scope>
    <source>
        <strain evidence="2">CBS2887</strain>
    </source>
</reference>
<dbReference type="Proteomes" id="UP000774326">
    <property type="component" value="Unassembled WGS sequence"/>
</dbReference>
<comment type="caution">
    <text evidence="2">The sequence shown here is derived from an EMBL/GenBank/DDBJ whole genome shotgun (WGS) entry which is preliminary data.</text>
</comment>
<organism evidence="2 3">
    <name type="scientific">Wickerhamomyces pijperi</name>
    <name type="common">Yeast</name>
    <name type="synonym">Pichia pijperi</name>
    <dbReference type="NCBI Taxonomy" id="599730"/>
    <lineage>
        <taxon>Eukaryota</taxon>
        <taxon>Fungi</taxon>
        <taxon>Dikarya</taxon>
        <taxon>Ascomycota</taxon>
        <taxon>Saccharomycotina</taxon>
        <taxon>Saccharomycetes</taxon>
        <taxon>Phaffomycetales</taxon>
        <taxon>Wickerhamomycetaceae</taxon>
        <taxon>Wickerhamomyces</taxon>
    </lineage>
</organism>
<evidence type="ECO:0000313" key="2">
    <source>
        <dbReference type="EMBL" id="KAH3685836.1"/>
    </source>
</evidence>
<dbReference type="AlphaFoldDB" id="A0A9P8TPG8"/>
<reference evidence="2" key="2">
    <citation type="submission" date="2021-01" db="EMBL/GenBank/DDBJ databases">
        <authorList>
            <person name="Schikora-Tamarit M.A."/>
        </authorList>
    </citation>
    <scope>NUCLEOTIDE SEQUENCE</scope>
    <source>
        <strain evidence="2">CBS2887</strain>
    </source>
</reference>
<protein>
    <submittedName>
        <fullName evidence="2">Uncharacterized protein</fullName>
    </submittedName>
</protein>
<evidence type="ECO:0000313" key="3">
    <source>
        <dbReference type="Proteomes" id="UP000774326"/>
    </source>
</evidence>
<evidence type="ECO:0000256" key="1">
    <source>
        <dbReference type="SAM" id="MobiDB-lite"/>
    </source>
</evidence>
<accession>A0A9P8TPG8</accession>
<feature type="compositionally biased region" description="Basic and acidic residues" evidence="1">
    <location>
        <begin position="143"/>
        <end position="162"/>
    </location>
</feature>
<feature type="region of interest" description="Disordered" evidence="1">
    <location>
        <begin position="134"/>
        <end position="162"/>
    </location>
</feature>